<dbReference type="PANTHER" id="PTHR47822">
    <property type="entry name" value="CARBOHYDRATE BINDING DOMAIN CONTAINING PROTEIN"/>
    <property type="match status" value="1"/>
</dbReference>
<evidence type="ECO:0000256" key="2">
    <source>
        <dbReference type="ARBA" id="ARBA00022737"/>
    </source>
</evidence>
<evidence type="ECO:0000256" key="3">
    <source>
        <dbReference type="PROSITE-ProRule" id="PRU00221"/>
    </source>
</evidence>
<dbReference type="AlphaFoldDB" id="A0A024GKW5"/>
<dbReference type="OrthoDB" id="10251741at2759"/>
<evidence type="ECO:0000313" key="4">
    <source>
        <dbReference type="EMBL" id="CCI47185.1"/>
    </source>
</evidence>
<reference evidence="4 5" key="1">
    <citation type="submission" date="2012-05" db="EMBL/GenBank/DDBJ databases">
        <title>Recombination and specialization in a pathogen metapopulation.</title>
        <authorList>
            <person name="Gardiner A."/>
            <person name="Kemen E."/>
            <person name="Schultz-Larsen T."/>
            <person name="MacLean D."/>
            <person name="Van Oosterhout C."/>
            <person name="Jones J.D.G."/>
        </authorList>
    </citation>
    <scope>NUCLEOTIDE SEQUENCE [LARGE SCALE GENOMIC DNA]</scope>
    <source>
        <strain evidence="4 5">Ac Nc2</strain>
    </source>
</reference>
<gene>
    <name evidence="4" type="ORF">BN9_081630</name>
</gene>
<dbReference type="PROSITE" id="PS50294">
    <property type="entry name" value="WD_REPEATS_REGION"/>
    <property type="match status" value="2"/>
</dbReference>
<dbReference type="InterPro" id="IPR036322">
    <property type="entry name" value="WD40_repeat_dom_sf"/>
</dbReference>
<dbReference type="STRING" id="65357.A0A024GKW5"/>
<dbReference type="InterPro" id="IPR015943">
    <property type="entry name" value="WD40/YVTN_repeat-like_dom_sf"/>
</dbReference>
<feature type="repeat" description="WD" evidence="3">
    <location>
        <begin position="161"/>
        <end position="196"/>
    </location>
</feature>
<dbReference type="EMBL" id="CAIX01000156">
    <property type="protein sequence ID" value="CCI47185.1"/>
    <property type="molecule type" value="Genomic_DNA"/>
</dbReference>
<comment type="caution">
    <text evidence="4">The sequence shown here is derived from an EMBL/GenBank/DDBJ whole genome shotgun (WGS) entry which is preliminary data.</text>
</comment>
<feature type="repeat" description="WD" evidence="3">
    <location>
        <begin position="13"/>
        <end position="54"/>
    </location>
</feature>
<evidence type="ECO:0000256" key="1">
    <source>
        <dbReference type="ARBA" id="ARBA00022574"/>
    </source>
</evidence>
<accession>A0A024GKW5</accession>
<protein>
    <submittedName>
        <fullName evidence="4">Uncharacterized protein</fullName>
    </submittedName>
</protein>
<dbReference type="InterPro" id="IPR019775">
    <property type="entry name" value="WD40_repeat_CS"/>
</dbReference>
<dbReference type="PROSITE" id="PS50082">
    <property type="entry name" value="WD_REPEATS_2"/>
    <property type="match status" value="3"/>
</dbReference>
<dbReference type="PROSITE" id="PS00678">
    <property type="entry name" value="WD_REPEATS_1"/>
    <property type="match status" value="1"/>
</dbReference>
<dbReference type="InterPro" id="IPR001680">
    <property type="entry name" value="WD40_rpt"/>
</dbReference>
<organism evidence="4 5">
    <name type="scientific">Albugo candida</name>
    <dbReference type="NCBI Taxonomy" id="65357"/>
    <lineage>
        <taxon>Eukaryota</taxon>
        <taxon>Sar</taxon>
        <taxon>Stramenopiles</taxon>
        <taxon>Oomycota</taxon>
        <taxon>Peronosporomycetes</taxon>
        <taxon>Albuginales</taxon>
        <taxon>Albuginaceae</taxon>
        <taxon>Albugo</taxon>
    </lineage>
</organism>
<dbReference type="PANTHER" id="PTHR47822:SF2">
    <property type="entry name" value="F-BOX AND WD-40 DOMAIN PROTEIN 7"/>
    <property type="match status" value="1"/>
</dbReference>
<keyword evidence="1 3" id="KW-0853">WD repeat</keyword>
<dbReference type="Gene3D" id="2.130.10.10">
    <property type="entry name" value="YVTN repeat-like/Quinoprotein amine dehydrogenase"/>
    <property type="match status" value="2"/>
</dbReference>
<sequence>MEKSKRLSPNITISDCPSQVFCTKFSPDDKYLAAGCGDGAIRVFHARNGALAYTLQNPNPSGMPFTAIRFRPLMNATKNVLLAVSTSLFISYADGSIQHWHITSGKCLHTISNEKNQLYALDYRLDGTQFAVAGRDYAVHVYDEKTRKEIAVMKGGTGTRTAGHSNRVFSLKYHPKMEHVIISGGWDDTIQIWDVRIGLSVRGIYGPHLAGDAVDVNDQNEILTGSWRPENPLELWDFASGKQLCSIPWHQSNSKGEACFVYAAQFSKGTTEQLIAAGGSGSNETKLFYRDNTKLLGTITGQTHGVFTLDFSSAGDQLAVGGADAAIRIIDIFDPVKMN</sequence>
<feature type="repeat" description="WD" evidence="3">
    <location>
        <begin position="299"/>
        <end position="332"/>
    </location>
</feature>
<name>A0A024GKW5_9STRA</name>
<keyword evidence="5" id="KW-1185">Reference proteome</keyword>
<evidence type="ECO:0000313" key="5">
    <source>
        <dbReference type="Proteomes" id="UP000053237"/>
    </source>
</evidence>
<dbReference type="Pfam" id="PF00400">
    <property type="entry name" value="WD40"/>
    <property type="match status" value="3"/>
</dbReference>
<proteinExistence type="predicted"/>
<dbReference type="Proteomes" id="UP000053237">
    <property type="component" value="Unassembled WGS sequence"/>
</dbReference>
<keyword evidence="2" id="KW-0677">Repeat</keyword>
<dbReference type="SUPFAM" id="SSF50978">
    <property type="entry name" value="WD40 repeat-like"/>
    <property type="match status" value="1"/>
</dbReference>
<dbReference type="SMART" id="SM00320">
    <property type="entry name" value="WD40"/>
    <property type="match status" value="5"/>
</dbReference>
<dbReference type="InParanoid" id="A0A024GKW5"/>